<reference evidence="1" key="2">
    <citation type="submission" date="2020-11" db="EMBL/GenBank/DDBJ databases">
        <authorList>
            <person name="McCartney M.A."/>
            <person name="Auch B."/>
            <person name="Kono T."/>
            <person name="Mallez S."/>
            <person name="Becker A."/>
            <person name="Gohl D.M."/>
            <person name="Silverstein K.A.T."/>
            <person name="Koren S."/>
            <person name="Bechman K.B."/>
            <person name="Herman A."/>
            <person name="Abrahante J.E."/>
            <person name="Garbe J."/>
        </authorList>
    </citation>
    <scope>NUCLEOTIDE SEQUENCE</scope>
    <source>
        <strain evidence="1">Duluth1</strain>
        <tissue evidence="1">Whole animal</tissue>
    </source>
</reference>
<dbReference type="AlphaFoldDB" id="A0A9D4KS62"/>
<protein>
    <submittedName>
        <fullName evidence="1">Uncharacterized protein</fullName>
    </submittedName>
</protein>
<gene>
    <name evidence="1" type="ORF">DPMN_086996</name>
</gene>
<accession>A0A9D4KS62</accession>
<comment type="caution">
    <text evidence="1">The sequence shown here is derived from an EMBL/GenBank/DDBJ whole genome shotgun (WGS) entry which is preliminary data.</text>
</comment>
<reference evidence="1" key="1">
    <citation type="journal article" date="2019" name="bioRxiv">
        <title>The Genome of the Zebra Mussel, Dreissena polymorpha: A Resource for Invasive Species Research.</title>
        <authorList>
            <person name="McCartney M.A."/>
            <person name="Auch B."/>
            <person name="Kono T."/>
            <person name="Mallez S."/>
            <person name="Zhang Y."/>
            <person name="Obille A."/>
            <person name="Becker A."/>
            <person name="Abrahante J.E."/>
            <person name="Garbe J."/>
            <person name="Badalamenti J.P."/>
            <person name="Herman A."/>
            <person name="Mangelson H."/>
            <person name="Liachko I."/>
            <person name="Sullivan S."/>
            <person name="Sone E.D."/>
            <person name="Koren S."/>
            <person name="Silverstein K.A.T."/>
            <person name="Beckman K.B."/>
            <person name="Gohl D.M."/>
        </authorList>
    </citation>
    <scope>NUCLEOTIDE SEQUENCE</scope>
    <source>
        <strain evidence="1">Duluth1</strain>
        <tissue evidence="1">Whole animal</tissue>
    </source>
</reference>
<keyword evidence="2" id="KW-1185">Reference proteome</keyword>
<proteinExistence type="predicted"/>
<evidence type="ECO:0000313" key="1">
    <source>
        <dbReference type="EMBL" id="KAH3844734.1"/>
    </source>
</evidence>
<evidence type="ECO:0000313" key="2">
    <source>
        <dbReference type="Proteomes" id="UP000828390"/>
    </source>
</evidence>
<sequence length="86" mass="9295">MSIIKSKSKTNQEDCITIFRGAKSSRLSFSSMVNSLSKYGSWFRSIMGSLSLGGTGKLADGMEPSILRVCLLAPTDTSNIYNVVLP</sequence>
<dbReference type="EMBL" id="JAIWYP010000003">
    <property type="protein sequence ID" value="KAH3844734.1"/>
    <property type="molecule type" value="Genomic_DNA"/>
</dbReference>
<name>A0A9D4KS62_DREPO</name>
<organism evidence="1 2">
    <name type="scientific">Dreissena polymorpha</name>
    <name type="common">Zebra mussel</name>
    <name type="synonym">Mytilus polymorpha</name>
    <dbReference type="NCBI Taxonomy" id="45954"/>
    <lineage>
        <taxon>Eukaryota</taxon>
        <taxon>Metazoa</taxon>
        <taxon>Spiralia</taxon>
        <taxon>Lophotrochozoa</taxon>
        <taxon>Mollusca</taxon>
        <taxon>Bivalvia</taxon>
        <taxon>Autobranchia</taxon>
        <taxon>Heteroconchia</taxon>
        <taxon>Euheterodonta</taxon>
        <taxon>Imparidentia</taxon>
        <taxon>Neoheterodontei</taxon>
        <taxon>Myida</taxon>
        <taxon>Dreissenoidea</taxon>
        <taxon>Dreissenidae</taxon>
        <taxon>Dreissena</taxon>
    </lineage>
</organism>
<dbReference type="Proteomes" id="UP000828390">
    <property type="component" value="Unassembled WGS sequence"/>
</dbReference>